<name>A0A183E4S0_9BILA</name>
<organism evidence="4">
    <name type="scientific">Gongylonema pulchrum</name>
    <dbReference type="NCBI Taxonomy" id="637853"/>
    <lineage>
        <taxon>Eukaryota</taxon>
        <taxon>Metazoa</taxon>
        <taxon>Ecdysozoa</taxon>
        <taxon>Nematoda</taxon>
        <taxon>Chromadorea</taxon>
        <taxon>Rhabditida</taxon>
        <taxon>Spirurina</taxon>
        <taxon>Spiruromorpha</taxon>
        <taxon>Spiruroidea</taxon>
        <taxon>Gongylonematidae</taxon>
        <taxon>Gongylonema</taxon>
    </lineage>
</organism>
<accession>A0A183E4S0</accession>
<feature type="compositionally biased region" description="Polar residues" evidence="1">
    <location>
        <begin position="1"/>
        <end position="11"/>
    </location>
</feature>
<gene>
    <name evidence="2" type="ORF">GPUH_LOCUS15959</name>
</gene>
<reference evidence="4" key="1">
    <citation type="submission" date="2016-06" db="UniProtKB">
        <authorList>
            <consortium name="WormBaseParasite"/>
        </authorList>
    </citation>
    <scope>IDENTIFICATION</scope>
</reference>
<proteinExistence type="predicted"/>
<protein>
    <submittedName>
        <fullName evidence="4">F-box domain-containing protein</fullName>
    </submittedName>
</protein>
<dbReference type="EMBL" id="UYRT01083119">
    <property type="protein sequence ID" value="VDN26998.1"/>
    <property type="molecule type" value="Genomic_DNA"/>
</dbReference>
<evidence type="ECO:0000313" key="3">
    <source>
        <dbReference type="Proteomes" id="UP000271098"/>
    </source>
</evidence>
<dbReference type="Proteomes" id="UP000271098">
    <property type="component" value="Unassembled WGS sequence"/>
</dbReference>
<evidence type="ECO:0000313" key="2">
    <source>
        <dbReference type="EMBL" id="VDN26998.1"/>
    </source>
</evidence>
<dbReference type="OrthoDB" id="5862040at2759"/>
<dbReference type="AlphaFoldDB" id="A0A183E4S0"/>
<reference evidence="2 3" key="2">
    <citation type="submission" date="2018-11" db="EMBL/GenBank/DDBJ databases">
        <authorList>
            <consortium name="Pathogen Informatics"/>
        </authorList>
    </citation>
    <scope>NUCLEOTIDE SEQUENCE [LARGE SCALE GENOMIC DNA]</scope>
</reference>
<sequence length="332" mass="37561">MASEQFNQPQHGTVPAGQYYVPQPGLPPAGQVIAQQTPVYPWTDPSHAQIPGSTMPQMIAPAAQQLAICRVEVTMAEPTAVVTVAGSRGPKCRVIATGQQRMRGLQQSGMQPMHVGTQPALPGRQQVKPGEAAKSEWTKQMKGVAQATERTLMHVRLPVKEGQPPERKSKRLWPRVRKHRAEYYTIIFQSKRIERLFKHGLEQEEKEKAEASSMRLGALSLDDAPPHIEKLPDKVLIPILQLIGLLPNKKPNLSLYNMFRMKLVSKRFYGLIENNADKLPHYKIKGIRIRVCFLGYLHSVFKKCGKTSLMKMQREPSRMRLYFHTNESSDWC</sequence>
<dbReference type="WBParaSite" id="GPUH_0001598301-mRNA-1">
    <property type="protein sequence ID" value="GPUH_0001598301-mRNA-1"/>
    <property type="gene ID" value="GPUH_0001598301"/>
</dbReference>
<evidence type="ECO:0000256" key="1">
    <source>
        <dbReference type="SAM" id="MobiDB-lite"/>
    </source>
</evidence>
<keyword evidence="3" id="KW-1185">Reference proteome</keyword>
<feature type="region of interest" description="Disordered" evidence="1">
    <location>
        <begin position="1"/>
        <end position="21"/>
    </location>
</feature>
<evidence type="ECO:0000313" key="4">
    <source>
        <dbReference type="WBParaSite" id="GPUH_0001598301-mRNA-1"/>
    </source>
</evidence>